<evidence type="ECO:0000259" key="1">
    <source>
        <dbReference type="Pfam" id="PF07589"/>
    </source>
</evidence>
<gene>
    <name evidence="2" type="ORF">PX653_10060</name>
</gene>
<accession>A0ABY8BHD8</accession>
<dbReference type="RefSeq" id="WP_277417751.1">
    <property type="nucleotide sequence ID" value="NZ_CP119083.1"/>
</dbReference>
<proteinExistence type="predicted"/>
<keyword evidence="3" id="KW-1185">Reference proteome</keyword>
<evidence type="ECO:0000313" key="3">
    <source>
        <dbReference type="Proteomes" id="UP001216510"/>
    </source>
</evidence>
<dbReference type="Proteomes" id="UP001216510">
    <property type="component" value="Chromosome"/>
</dbReference>
<dbReference type="EMBL" id="CP119083">
    <property type="protein sequence ID" value="WEF35081.1"/>
    <property type="molecule type" value="Genomic_DNA"/>
</dbReference>
<sequence length="61" mass="6339">MPNGSFSQMNLAPCCSSSWLRATPDTQFTIAAAVPEPSTWAMLAGGLLVAGATARRRSRAG</sequence>
<organism evidence="2 3">
    <name type="scientific">Pseudoduganella chitinolytica</name>
    <dbReference type="NCBI Taxonomy" id="34070"/>
    <lineage>
        <taxon>Bacteria</taxon>
        <taxon>Pseudomonadati</taxon>
        <taxon>Pseudomonadota</taxon>
        <taxon>Betaproteobacteria</taxon>
        <taxon>Burkholderiales</taxon>
        <taxon>Oxalobacteraceae</taxon>
        <taxon>Telluria group</taxon>
        <taxon>Pseudoduganella</taxon>
    </lineage>
</organism>
<protein>
    <submittedName>
        <fullName evidence="2">PEP-CTERM sorting domain-containing protein</fullName>
    </submittedName>
</protein>
<evidence type="ECO:0000313" key="2">
    <source>
        <dbReference type="EMBL" id="WEF35081.1"/>
    </source>
</evidence>
<dbReference type="Pfam" id="PF07589">
    <property type="entry name" value="PEP-CTERM"/>
    <property type="match status" value="1"/>
</dbReference>
<dbReference type="NCBIfam" id="TIGR02595">
    <property type="entry name" value="PEP_CTERM"/>
    <property type="match status" value="1"/>
</dbReference>
<name>A0ABY8BHD8_9BURK</name>
<reference evidence="2 3" key="1">
    <citation type="submission" date="2023-02" db="EMBL/GenBank/DDBJ databases">
        <title>Gemone sequence of Telluria chitinolytica ACM 3522T.</title>
        <authorList>
            <person name="Frediansyah A."/>
            <person name="Miess H."/>
            <person name="Gross H."/>
        </authorList>
    </citation>
    <scope>NUCLEOTIDE SEQUENCE [LARGE SCALE GENOMIC DNA]</scope>
    <source>
        <strain evidence="2 3">ACM 3522</strain>
    </source>
</reference>
<dbReference type="InterPro" id="IPR013424">
    <property type="entry name" value="Ice-binding_C"/>
</dbReference>
<feature type="domain" description="Ice-binding protein C-terminal" evidence="1">
    <location>
        <begin position="33"/>
        <end position="57"/>
    </location>
</feature>